<protein>
    <recommendedName>
        <fullName evidence="5">Flagellar assembly protein T N-terminal domain-containing protein</fullName>
    </recommendedName>
</protein>
<feature type="compositionally biased region" description="Polar residues" evidence="1">
    <location>
        <begin position="186"/>
        <end position="196"/>
    </location>
</feature>
<evidence type="ECO:0000313" key="4">
    <source>
        <dbReference type="Proteomes" id="UP000017837"/>
    </source>
</evidence>
<dbReference type="PATRIC" id="fig|1121022.4.peg.3176"/>
<feature type="signal peptide" evidence="2">
    <location>
        <begin position="1"/>
        <end position="24"/>
    </location>
</feature>
<gene>
    <name evidence="3" type="ORF">ABENE_15620</name>
</gene>
<dbReference type="OrthoDB" id="5444556at2"/>
<evidence type="ECO:0008006" key="5">
    <source>
        <dbReference type="Google" id="ProtNLM"/>
    </source>
</evidence>
<dbReference type="RefSeq" id="WP_018083121.1">
    <property type="nucleotide sequence ID" value="NZ_AQWM01000024.1"/>
</dbReference>
<sequence length="375" mass="40091">MSIRKTLAAAFLTLSLTVSGMAHAEVIAARGVATIPVTGSRPKPEQRDQAIAKARENALDRYIAENNPAKQRIYDDARGSILSSIGEYVLGTTVLAEQTDTKAKTYTVTVRADINSNTLENRLSDSAGQSPAREGGRDILLVFVSRTPSSIQSFDDRVYSRVDNESEGGCKTKGDRKTSEGERVTNRSVSTSDNASANASYACKTTDITESGGSTTRKADKVIWAVGNSADFDQQITGTMADSGYNLVPAEYIEKFDLSAVRADYARDDELSQQTLRSTVAAAKAAHLTYIVLGTMTVEMPDRDPVSGNVRVFASINARLLDISGAFPRPVAAIGPVQYAGLGPSEAVARTQATTISAREVAKVLLDRLAVKGVR</sequence>
<keyword evidence="2" id="KW-0732">Signal</keyword>
<feature type="compositionally biased region" description="Basic and acidic residues" evidence="1">
    <location>
        <begin position="162"/>
        <end position="185"/>
    </location>
</feature>
<reference evidence="3 4" key="1">
    <citation type="journal article" date="2014" name="Nature">
        <title>Sequential evolution of bacterial morphology by co-option of a developmental regulator.</title>
        <authorList>
            <person name="Jiang C."/>
            <person name="Brown P.J."/>
            <person name="Ducret A."/>
            <person name="Brun Y.V."/>
        </authorList>
    </citation>
    <scope>NUCLEOTIDE SEQUENCE [LARGE SCALE GENOMIC DNA]</scope>
    <source>
        <strain evidence="3 4">DSM 16100</strain>
    </source>
</reference>
<feature type="region of interest" description="Disordered" evidence="1">
    <location>
        <begin position="162"/>
        <end position="196"/>
    </location>
</feature>
<dbReference type="AlphaFoldDB" id="V4PN19"/>
<name>V4PN19_9CAUL</name>
<accession>V4PN19</accession>
<keyword evidence="4" id="KW-1185">Reference proteome</keyword>
<dbReference type="STRING" id="1121022.GCA_000376105_03446"/>
<dbReference type="eggNOG" id="ENOG502ZCI4">
    <property type="taxonomic scope" value="Bacteria"/>
</dbReference>
<proteinExistence type="predicted"/>
<organism evidence="3 4">
    <name type="scientific">Asticcacaulis benevestitus DSM 16100 = ATCC BAA-896</name>
    <dbReference type="NCBI Taxonomy" id="1121022"/>
    <lineage>
        <taxon>Bacteria</taxon>
        <taxon>Pseudomonadati</taxon>
        <taxon>Pseudomonadota</taxon>
        <taxon>Alphaproteobacteria</taxon>
        <taxon>Caulobacterales</taxon>
        <taxon>Caulobacteraceae</taxon>
        <taxon>Asticcacaulis</taxon>
    </lineage>
</organism>
<comment type="caution">
    <text evidence="3">The sequence shown here is derived from an EMBL/GenBank/DDBJ whole genome shotgun (WGS) entry which is preliminary data.</text>
</comment>
<evidence type="ECO:0000256" key="2">
    <source>
        <dbReference type="SAM" id="SignalP"/>
    </source>
</evidence>
<dbReference type="EMBL" id="AWGB01000035">
    <property type="protein sequence ID" value="ESQ88669.1"/>
    <property type="molecule type" value="Genomic_DNA"/>
</dbReference>
<evidence type="ECO:0000256" key="1">
    <source>
        <dbReference type="SAM" id="MobiDB-lite"/>
    </source>
</evidence>
<evidence type="ECO:0000313" key="3">
    <source>
        <dbReference type="EMBL" id="ESQ88669.1"/>
    </source>
</evidence>
<feature type="chain" id="PRO_5004725195" description="Flagellar assembly protein T N-terminal domain-containing protein" evidence="2">
    <location>
        <begin position="25"/>
        <end position="375"/>
    </location>
</feature>
<dbReference type="Proteomes" id="UP000017837">
    <property type="component" value="Unassembled WGS sequence"/>
</dbReference>